<dbReference type="EMBL" id="RWIT01000002">
    <property type="protein sequence ID" value="RSK49992.1"/>
    <property type="molecule type" value="Genomic_DNA"/>
</dbReference>
<feature type="transmembrane region" description="Helical" evidence="1">
    <location>
        <begin position="50"/>
        <end position="70"/>
    </location>
</feature>
<organism evidence="2 3">
    <name type="scientific">Hymenobacter rigui</name>
    <dbReference type="NCBI Taxonomy" id="334424"/>
    <lineage>
        <taxon>Bacteria</taxon>
        <taxon>Pseudomonadati</taxon>
        <taxon>Bacteroidota</taxon>
        <taxon>Cytophagia</taxon>
        <taxon>Cytophagales</taxon>
        <taxon>Hymenobacteraceae</taxon>
        <taxon>Hymenobacter</taxon>
    </lineage>
</organism>
<reference evidence="2 3" key="1">
    <citation type="submission" date="2018-12" db="EMBL/GenBank/DDBJ databases">
        <authorList>
            <person name="Feng G."/>
            <person name="Zhu H."/>
        </authorList>
    </citation>
    <scope>NUCLEOTIDE SEQUENCE [LARGE SCALE GENOMIC DNA]</scope>
    <source>
        <strain evidence="2 3">KCTC 12533</strain>
    </source>
</reference>
<proteinExistence type="predicted"/>
<keyword evidence="3" id="KW-1185">Reference proteome</keyword>
<feature type="transmembrane region" description="Helical" evidence="1">
    <location>
        <begin position="77"/>
        <end position="98"/>
    </location>
</feature>
<feature type="transmembrane region" description="Helical" evidence="1">
    <location>
        <begin position="18"/>
        <end position="38"/>
    </location>
</feature>
<gene>
    <name evidence="2" type="ORF">EI291_04905</name>
</gene>
<keyword evidence="1" id="KW-0472">Membrane</keyword>
<evidence type="ECO:0000313" key="2">
    <source>
        <dbReference type="EMBL" id="RSK49992.1"/>
    </source>
</evidence>
<name>A0A428KTU4_9BACT</name>
<accession>A0A428KTU4</accession>
<protein>
    <submittedName>
        <fullName evidence="2">Uncharacterized protein</fullName>
    </submittedName>
</protein>
<comment type="caution">
    <text evidence="2">The sequence shown here is derived from an EMBL/GenBank/DDBJ whole genome shotgun (WGS) entry which is preliminary data.</text>
</comment>
<keyword evidence="1" id="KW-0812">Transmembrane</keyword>
<dbReference type="RefSeq" id="WP_125418611.1">
    <property type="nucleotide sequence ID" value="NZ_RWIT01000002.1"/>
</dbReference>
<dbReference type="AlphaFoldDB" id="A0A428KTU4"/>
<keyword evidence="1" id="KW-1133">Transmembrane helix</keyword>
<evidence type="ECO:0000256" key="1">
    <source>
        <dbReference type="SAM" id="Phobius"/>
    </source>
</evidence>
<sequence>MPTITLASPVRFQYANRVAASLLLLSNCYFLTLGFLTIRSGGGPMGYGLLVLPFLLAAYSFLMPAALAFTRKWRGSLPLFVLNLIGLLYSMCLLYFLLFASGLQ</sequence>
<dbReference type="Proteomes" id="UP000273500">
    <property type="component" value="Unassembled WGS sequence"/>
</dbReference>
<evidence type="ECO:0000313" key="3">
    <source>
        <dbReference type="Proteomes" id="UP000273500"/>
    </source>
</evidence>